<reference evidence="1 2" key="1">
    <citation type="submission" date="2020-04" db="EMBL/GenBank/DDBJ databases">
        <authorList>
            <person name="De Canck E."/>
        </authorList>
    </citation>
    <scope>NUCLEOTIDE SEQUENCE [LARGE SCALE GENOMIC DNA]</scope>
    <source>
        <strain evidence="1 2">LMG 28688</strain>
    </source>
</reference>
<name>A0A6J5FXK7_9BURK</name>
<keyword evidence="2" id="KW-1185">Reference proteome</keyword>
<organism evidence="1 2">
    <name type="scientific">Paraburkholderia caffeinitolerans</name>
    <dbReference type="NCBI Taxonomy" id="1723730"/>
    <lineage>
        <taxon>Bacteria</taxon>
        <taxon>Pseudomonadati</taxon>
        <taxon>Pseudomonadota</taxon>
        <taxon>Betaproteobacteria</taxon>
        <taxon>Burkholderiales</taxon>
        <taxon>Burkholderiaceae</taxon>
        <taxon>Paraburkholderia</taxon>
    </lineage>
</organism>
<dbReference type="Proteomes" id="UP000494119">
    <property type="component" value="Unassembled WGS sequence"/>
</dbReference>
<dbReference type="InterPro" id="IPR010353">
    <property type="entry name" value="DmpK"/>
</dbReference>
<dbReference type="AlphaFoldDB" id="A0A6J5FXK7"/>
<gene>
    <name evidence="1" type="ORF">LMG28688_02736</name>
</gene>
<evidence type="ECO:0000313" key="1">
    <source>
        <dbReference type="EMBL" id="CAB3788679.1"/>
    </source>
</evidence>
<dbReference type="RefSeq" id="WP_129563657.1">
    <property type="nucleotide sequence ID" value="NZ_CADIKL010000011.1"/>
</dbReference>
<evidence type="ECO:0008006" key="3">
    <source>
        <dbReference type="Google" id="ProtNLM"/>
    </source>
</evidence>
<dbReference type="EMBL" id="CADIKL010000011">
    <property type="protein sequence ID" value="CAB3788679.1"/>
    <property type="molecule type" value="Genomic_DNA"/>
</dbReference>
<protein>
    <recommendedName>
        <fullName evidence="3">Phenol hydroxylase P0 protein</fullName>
    </recommendedName>
</protein>
<sequence length="78" mass="8534">MAARQAAGHHGPSFDVTRRFIRPLRVRPDGFIEFSYSAGDPELSVELILPVHAFREFCAQQGVEVVLPSPAPLVAAPH</sequence>
<accession>A0A6J5FXK7</accession>
<evidence type="ECO:0000313" key="2">
    <source>
        <dbReference type="Proteomes" id="UP000494119"/>
    </source>
</evidence>
<proteinExistence type="predicted"/>
<dbReference type="Pfam" id="PF06099">
    <property type="entry name" value="Phenol_hyd_sub"/>
    <property type="match status" value="1"/>
</dbReference>